<dbReference type="OrthoDB" id="1000288at2759"/>
<dbReference type="InParanoid" id="A0A1Q3C9Q2"/>
<dbReference type="AlphaFoldDB" id="A0A1Q3C9Q2"/>
<gene>
    <name evidence="1" type="ORF">CFOL_v3_20325</name>
</gene>
<keyword evidence="2" id="KW-1185">Reference proteome</keyword>
<reference evidence="2" key="1">
    <citation type="submission" date="2016-04" db="EMBL/GenBank/DDBJ databases">
        <title>Cephalotus genome sequencing.</title>
        <authorList>
            <person name="Fukushima K."/>
            <person name="Hasebe M."/>
            <person name="Fang X."/>
        </authorList>
    </citation>
    <scope>NUCLEOTIDE SEQUENCE [LARGE SCALE GENOMIC DNA]</scope>
    <source>
        <strain evidence="2">cv. St1</strain>
    </source>
</reference>
<comment type="caution">
    <text evidence="1">The sequence shown here is derived from an EMBL/GenBank/DDBJ whole genome shotgun (WGS) entry which is preliminary data.</text>
</comment>
<protein>
    <submittedName>
        <fullName evidence="1">Uncharacterized protein</fullName>
    </submittedName>
</protein>
<accession>A0A1Q3C9Q2</accession>
<proteinExistence type="predicted"/>
<evidence type="ECO:0000313" key="2">
    <source>
        <dbReference type="Proteomes" id="UP000187406"/>
    </source>
</evidence>
<dbReference type="Proteomes" id="UP000187406">
    <property type="component" value="Unassembled WGS sequence"/>
</dbReference>
<dbReference type="EMBL" id="BDDD01001536">
    <property type="protein sequence ID" value="GAV76852.1"/>
    <property type="molecule type" value="Genomic_DNA"/>
</dbReference>
<sequence length="106" mass="12611">MNYNAAHRIPQRSPLCSICDDYEETIIHAMFRCPWADRTWQDSRLPMLHEAAIANTMEDFLGMVRLKLSEKEMRLLWVVVWRVWYVRNSVVFRGKEASYLGIIPYC</sequence>
<name>A0A1Q3C9Q2_CEPFO</name>
<organism evidence="1 2">
    <name type="scientific">Cephalotus follicularis</name>
    <name type="common">Albany pitcher plant</name>
    <dbReference type="NCBI Taxonomy" id="3775"/>
    <lineage>
        <taxon>Eukaryota</taxon>
        <taxon>Viridiplantae</taxon>
        <taxon>Streptophyta</taxon>
        <taxon>Embryophyta</taxon>
        <taxon>Tracheophyta</taxon>
        <taxon>Spermatophyta</taxon>
        <taxon>Magnoliopsida</taxon>
        <taxon>eudicotyledons</taxon>
        <taxon>Gunneridae</taxon>
        <taxon>Pentapetalae</taxon>
        <taxon>rosids</taxon>
        <taxon>fabids</taxon>
        <taxon>Oxalidales</taxon>
        <taxon>Cephalotaceae</taxon>
        <taxon>Cephalotus</taxon>
    </lineage>
</organism>
<evidence type="ECO:0000313" key="1">
    <source>
        <dbReference type="EMBL" id="GAV76852.1"/>
    </source>
</evidence>